<dbReference type="RefSeq" id="WP_133598900.1">
    <property type="nucleotide sequence ID" value="NZ_SNYL01000016.1"/>
</dbReference>
<dbReference type="GO" id="GO:0030694">
    <property type="term" value="C:bacterial-type flagellum basal body, rod"/>
    <property type="evidence" value="ECO:0007669"/>
    <property type="project" value="UniProtKB-UniRule"/>
</dbReference>
<evidence type="ECO:0000256" key="6">
    <source>
        <dbReference type="RuleBase" id="RU362116"/>
    </source>
</evidence>
<dbReference type="Proteomes" id="UP000295510">
    <property type="component" value="Unassembled WGS sequence"/>
</dbReference>
<comment type="similarity">
    <text evidence="2 6">Belongs to the flagella basal body rod proteins family.</text>
</comment>
<evidence type="ECO:0000259" key="7">
    <source>
        <dbReference type="Pfam" id="PF00460"/>
    </source>
</evidence>
<protein>
    <recommendedName>
        <fullName evidence="5 6">Flagellar basal-body rod protein FlgF</fullName>
    </recommendedName>
</protein>
<dbReference type="Pfam" id="PF06429">
    <property type="entry name" value="Flg_bbr_C"/>
    <property type="match status" value="1"/>
</dbReference>
<dbReference type="Pfam" id="PF22692">
    <property type="entry name" value="LlgE_F_G_D1"/>
    <property type="match status" value="1"/>
</dbReference>
<feature type="domain" description="Flagellar hook protein FlgE/F/G-like D1" evidence="9">
    <location>
        <begin position="84"/>
        <end position="147"/>
    </location>
</feature>
<evidence type="ECO:0000313" key="10">
    <source>
        <dbReference type="EMBL" id="TDQ40602.1"/>
    </source>
</evidence>
<evidence type="ECO:0000256" key="2">
    <source>
        <dbReference type="ARBA" id="ARBA00009677"/>
    </source>
</evidence>
<evidence type="ECO:0000313" key="11">
    <source>
        <dbReference type="Proteomes" id="UP000295510"/>
    </source>
</evidence>
<dbReference type="NCBIfam" id="TIGR03506">
    <property type="entry name" value="FlgEFG_subfam"/>
    <property type="match status" value="1"/>
</dbReference>
<comment type="subunit">
    <text evidence="4 6">The basal body constitutes a major portion of the flagellar organelle and consists of five rings (E,L,P,S, and M) mounted on a central rod. The rod consists of about 26 subunits of FlgG in the distal portion, and FlgB, FlgC and FlgF are thought to build up the proximal portion of the rod with about 6 subunits each.</text>
</comment>
<evidence type="ECO:0000256" key="1">
    <source>
        <dbReference type="ARBA" id="ARBA00004117"/>
    </source>
</evidence>
<dbReference type="InterPro" id="IPR001444">
    <property type="entry name" value="Flag_bb_rod_N"/>
</dbReference>
<proteinExistence type="inferred from homology"/>
<dbReference type="InterPro" id="IPR012836">
    <property type="entry name" value="FlgF"/>
</dbReference>
<dbReference type="InterPro" id="IPR010930">
    <property type="entry name" value="Flg_bb/hook_C_dom"/>
</dbReference>
<dbReference type="EMBL" id="SNYL01000016">
    <property type="protein sequence ID" value="TDQ40602.1"/>
    <property type="molecule type" value="Genomic_DNA"/>
</dbReference>
<feature type="domain" description="Flagellar basal body rod protein N-terminal" evidence="7">
    <location>
        <begin position="5"/>
        <end position="35"/>
    </location>
</feature>
<evidence type="ECO:0000256" key="4">
    <source>
        <dbReference type="ARBA" id="ARBA00038560"/>
    </source>
</evidence>
<dbReference type="PANTHER" id="PTHR30435:SF18">
    <property type="entry name" value="FLAGELLAR BASAL-BODY ROD PROTEIN FLGF"/>
    <property type="match status" value="1"/>
</dbReference>
<comment type="subcellular location">
    <subcellularLocation>
        <location evidence="1 6">Bacterial flagellum basal body</location>
    </subcellularLocation>
</comment>
<keyword evidence="3 6" id="KW-0975">Bacterial flagellum</keyword>
<gene>
    <name evidence="10" type="ORF">DFR43_11651</name>
</gene>
<dbReference type="GO" id="GO:0071978">
    <property type="term" value="P:bacterial-type flagellum-dependent swarming motility"/>
    <property type="evidence" value="ECO:0007669"/>
    <property type="project" value="TreeGrafter"/>
</dbReference>
<dbReference type="Pfam" id="PF00460">
    <property type="entry name" value="Flg_bb_rod"/>
    <property type="match status" value="1"/>
</dbReference>
<keyword evidence="11" id="KW-1185">Reference proteome</keyword>
<organism evidence="10 11">
    <name type="scientific">Tepidicella xavieri</name>
    <dbReference type="NCBI Taxonomy" id="360241"/>
    <lineage>
        <taxon>Bacteria</taxon>
        <taxon>Pseudomonadati</taxon>
        <taxon>Pseudomonadota</taxon>
        <taxon>Betaproteobacteria</taxon>
        <taxon>Burkholderiales</taxon>
        <taxon>Tepidicella</taxon>
    </lineage>
</organism>
<name>A0A4R6U508_9BURK</name>
<feature type="domain" description="Flagellar basal-body/hook protein C-terminal" evidence="8">
    <location>
        <begin position="198"/>
        <end position="242"/>
    </location>
</feature>
<dbReference type="PANTHER" id="PTHR30435">
    <property type="entry name" value="FLAGELLAR PROTEIN"/>
    <property type="match status" value="1"/>
</dbReference>
<dbReference type="NCBIfam" id="TIGR02490">
    <property type="entry name" value="flgF"/>
    <property type="match status" value="1"/>
</dbReference>
<dbReference type="AlphaFoldDB" id="A0A4R6U508"/>
<dbReference type="OrthoDB" id="9804559at2"/>
<evidence type="ECO:0000256" key="5">
    <source>
        <dbReference type="ARBA" id="ARBA00040228"/>
    </source>
</evidence>
<keyword evidence="10" id="KW-0966">Cell projection</keyword>
<evidence type="ECO:0000259" key="8">
    <source>
        <dbReference type="Pfam" id="PF06429"/>
    </source>
</evidence>
<keyword evidence="10" id="KW-0282">Flagellum</keyword>
<accession>A0A4R6U508</accession>
<evidence type="ECO:0000259" key="9">
    <source>
        <dbReference type="Pfam" id="PF22692"/>
    </source>
</evidence>
<keyword evidence="10" id="KW-0969">Cilium</keyword>
<dbReference type="NCBIfam" id="NF009280">
    <property type="entry name" value="PRK12640.1"/>
    <property type="match status" value="1"/>
</dbReference>
<sequence length="247" mass="25771">MDRVIYTALSGANAAMHRQQVLSHNLANVSTNGFRAELATFRSVPLRGEGATTRAFALEATAGHLDTPGTLTSTGRNLDVAAVGRAYFAIQALDGTEAYTRAGALQVSAQGQLVGHAGLPMLDDAGAPINIPDNARVTIGRDGTVSARVGDEAPQVLGRLKLVTPDDEAQRLVRGDDGLFRSVDGAPLPADPAATLADGMLEGSNVNAVEAMVGLIAVQRQYELQMRMLQNAEKNDQTASQLLGLGG</sequence>
<reference evidence="10 11" key="1">
    <citation type="submission" date="2019-03" db="EMBL/GenBank/DDBJ databases">
        <title>Genomic Encyclopedia of Type Strains, Phase IV (KMG-IV): sequencing the most valuable type-strain genomes for metagenomic binning, comparative biology and taxonomic classification.</title>
        <authorList>
            <person name="Goeker M."/>
        </authorList>
    </citation>
    <scope>NUCLEOTIDE SEQUENCE [LARGE SCALE GENOMIC DNA]</scope>
    <source>
        <strain evidence="10 11">DSM 19605</strain>
    </source>
</reference>
<evidence type="ECO:0000256" key="3">
    <source>
        <dbReference type="ARBA" id="ARBA00023143"/>
    </source>
</evidence>
<comment type="caution">
    <text evidence="10">The sequence shown here is derived from an EMBL/GenBank/DDBJ whole genome shotgun (WGS) entry which is preliminary data.</text>
</comment>
<dbReference type="SUPFAM" id="SSF117143">
    <property type="entry name" value="Flagellar hook protein flgE"/>
    <property type="match status" value="1"/>
</dbReference>
<dbReference type="InterPro" id="IPR037925">
    <property type="entry name" value="FlgE/F/G-like"/>
</dbReference>
<dbReference type="InterPro" id="IPR020013">
    <property type="entry name" value="Flagellar_FlgE/F/G"/>
</dbReference>
<dbReference type="InterPro" id="IPR053967">
    <property type="entry name" value="LlgE_F_G-like_D1"/>
</dbReference>